<feature type="transmembrane region" description="Helical" evidence="9">
    <location>
        <begin position="468"/>
        <end position="488"/>
    </location>
</feature>
<evidence type="ECO:0000256" key="7">
    <source>
        <dbReference type="ARBA" id="ARBA00023136"/>
    </source>
</evidence>
<comment type="subcellular location">
    <subcellularLocation>
        <location evidence="1">Cell membrane</location>
        <topology evidence="1">Multi-pass membrane protein</topology>
    </subcellularLocation>
</comment>
<dbReference type="GeneID" id="117652152"/>
<dbReference type="SUPFAM" id="SSF103473">
    <property type="entry name" value="MFS general substrate transporter"/>
    <property type="match status" value="1"/>
</dbReference>
<dbReference type="InterPro" id="IPR005828">
    <property type="entry name" value="MFS_sugar_transport-like"/>
</dbReference>
<dbReference type="PROSITE" id="PS00216">
    <property type="entry name" value="SUGAR_TRANSPORT_1"/>
    <property type="match status" value="2"/>
</dbReference>
<feature type="transmembrane region" description="Helical" evidence="9">
    <location>
        <begin position="117"/>
        <end position="139"/>
    </location>
</feature>
<dbReference type="InterPro" id="IPR050549">
    <property type="entry name" value="MFS_Trehalose_Transporter"/>
</dbReference>
<keyword evidence="2" id="KW-0813">Transport</keyword>
<dbReference type="Gene3D" id="1.20.1250.20">
    <property type="entry name" value="MFS general substrate transporter like domains"/>
    <property type="match status" value="1"/>
</dbReference>
<dbReference type="GO" id="GO:0005886">
    <property type="term" value="C:plasma membrane"/>
    <property type="evidence" value="ECO:0007669"/>
    <property type="project" value="UniProtKB-SubCell"/>
</dbReference>
<feature type="compositionally biased region" description="Basic and acidic residues" evidence="8">
    <location>
        <begin position="1"/>
        <end position="19"/>
    </location>
</feature>
<evidence type="ECO:0000256" key="5">
    <source>
        <dbReference type="ARBA" id="ARBA00022692"/>
    </source>
</evidence>
<evidence type="ECO:0000256" key="1">
    <source>
        <dbReference type="ARBA" id="ARBA00004651"/>
    </source>
</evidence>
<gene>
    <name evidence="12" type="primary">LOC117652152</name>
</gene>
<dbReference type="OrthoDB" id="4142200at2759"/>
<feature type="transmembrane region" description="Helical" evidence="9">
    <location>
        <begin position="61"/>
        <end position="81"/>
    </location>
</feature>
<name>A0A6P9A5F5_THRPL</name>
<accession>A0A6P9A5F5</accession>
<evidence type="ECO:0000259" key="10">
    <source>
        <dbReference type="PROSITE" id="PS50850"/>
    </source>
</evidence>
<dbReference type="InParanoid" id="A0A6P9A5F5"/>
<evidence type="ECO:0000256" key="4">
    <source>
        <dbReference type="ARBA" id="ARBA00022597"/>
    </source>
</evidence>
<keyword evidence="5 9" id="KW-0812">Transmembrane</keyword>
<feature type="transmembrane region" description="Helical" evidence="9">
    <location>
        <begin position="146"/>
        <end position="166"/>
    </location>
</feature>
<evidence type="ECO:0000313" key="11">
    <source>
        <dbReference type="Proteomes" id="UP000515158"/>
    </source>
</evidence>
<dbReference type="GO" id="GO:0022857">
    <property type="term" value="F:transmembrane transporter activity"/>
    <property type="evidence" value="ECO:0007669"/>
    <property type="project" value="InterPro"/>
</dbReference>
<feature type="transmembrane region" description="Helical" evidence="9">
    <location>
        <begin position="204"/>
        <end position="223"/>
    </location>
</feature>
<keyword evidence="3" id="KW-1003">Cell membrane</keyword>
<evidence type="ECO:0000256" key="8">
    <source>
        <dbReference type="SAM" id="MobiDB-lite"/>
    </source>
</evidence>
<feature type="transmembrane region" description="Helical" evidence="9">
    <location>
        <begin position="229"/>
        <end position="250"/>
    </location>
</feature>
<dbReference type="KEGG" id="tpal:117652152"/>
<dbReference type="RefSeq" id="XP_034252735.1">
    <property type="nucleotide sequence ID" value="XM_034396844.1"/>
</dbReference>
<keyword evidence="6 9" id="KW-1133">Transmembrane helix</keyword>
<evidence type="ECO:0000256" key="2">
    <source>
        <dbReference type="ARBA" id="ARBA00022448"/>
    </source>
</evidence>
<dbReference type="PANTHER" id="PTHR48021:SF46">
    <property type="entry name" value="MAJOR FACILITATOR SUPERFAMILY (MFS) PROFILE DOMAIN-CONTAINING PROTEIN"/>
    <property type="match status" value="1"/>
</dbReference>
<dbReference type="Proteomes" id="UP000515158">
    <property type="component" value="Unplaced"/>
</dbReference>
<dbReference type="FunFam" id="1.20.1250.20:FF:000218">
    <property type="entry name" value="facilitated trehalose transporter Tret1"/>
    <property type="match status" value="1"/>
</dbReference>
<dbReference type="InterPro" id="IPR020846">
    <property type="entry name" value="MFS_dom"/>
</dbReference>
<feature type="transmembrane region" description="Helical" evidence="9">
    <location>
        <begin position="369"/>
        <end position="388"/>
    </location>
</feature>
<reference evidence="12" key="1">
    <citation type="submission" date="2025-08" db="UniProtKB">
        <authorList>
            <consortium name="RefSeq"/>
        </authorList>
    </citation>
    <scope>IDENTIFICATION</scope>
    <source>
        <tissue evidence="12">Total insect</tissue>
    </source>
</reference>
<dbReference type="Pfam" id="PF00083">
    <property type="entry name" value="Sugar_tr"/>
    <property type="match status" value="1"/>
</dbReference>
<proteinExistence type="predicted"/>
<evidence type="ECO:0000256" key="6">
    <source>
        <dbReference type="ARBA" id="ARBA00022989"/>
    </source>
</evidence>
<organism evidence="12">
    <name type="scientific">Thrips palmi</name>
    <name type="common">Melon thrips</name>
    <dbReference type="NCBI Taxonomy" id="161013"/>
    <lineage>
        <taxon>Eukaryota</taxon>
        <taxon>Metazoa</taxon>
        <taxon>Ecdysozoa</taxon>
        <taxon>Arthropoda</taxon>
        <taxon>Hexapoda</taxon>
        <taxon>Insecta</taxon>
        <taxon>Pterygota</taxon>
        <taxon>Neoptera</taxon>
        <taxon>Paraneoptera</taxon>
        <taxon>Thysanoptera</taxon>
        <taxon>Terebrantia</taxon>
        <taxon>Thripoidea</taxon>
        <taxon>Thripidae</taxon>
        <taxon>Thrips</taxon>
    </lineage>
</organism>
<keyword evidence="11" id="KW-1185">Reference proteome</keyword>
<keyword evidence="4" id="KW-0762">Sugar transport</keyword>
<feature type="transmembrane region" description="Helical" evidence="9">
    <location>
        <begin position="395"/>
        <end position="417"/>
    </location>
</feature>
<dbReference type="PROSITE" id="PS50850">
    <property type="entry name" value="MFS"/>
    <property type="match status" value="1"/>
</dbReference>
<dbReference type="AlphaFoldDB" id="A0A6P9A5F5"/>
<feature type="transmembrane region" description="Helical" evidence="9">
    <location>
        <begin position="437"/>
        <end position="456"/>
    </location>
</feature>
<keyword evidence="7 9" id="KW-0472">Membrane</keyword>
<protein>
    <submittedName>
        <fullName evidence="12">Solute carrier family 2, facilitated glucose transporter member 8-like isoform X1</fullName>
    </submittedName>
</protein>
<evidence type="ECO:0000256" key="9">
    <source>
        <dbReference type="SAM" id="Phobius"/>
    </source>
</evidence>
<dbReference type="InterPro" id="IPR036259">
    <property type="entry name" value="MFS_trans_sf"/>
</dbReference>
<feature type="region of interest" description="Disordered" evidence="8">
    <location>
        <begin position="1"/>
        <end position="53"/>
    </location>
</feature>
<dbReference type="InterPro" id="IPR005829">
    <property type="entry name" value="Sugar_transporter_CS"/>
</dbReference>
<evidence type="ECO:0000313" key="12">
    <source>
        <dbReference type="RefSeq" id="XP_034252735.1"/>
    </source>
</evidence>
<feature type="domain" description="Major facilitator superfamily (MFS) profile" evidence="10">
    <location>
        <begin position="56"/>
        <end position="523"/>
    </location>
</feature>
<sequence length="548" mass="58367">MRNYETFRRDGPDLPDGHARGPGGVAAAGKPRVGVAPRGSGQRPPCAPRGPRTPRAIRRQVLVNLAAGLACVAVGSCLGWPSPILDRMSSKHWRWPGVGLERGGGLGPPRPLSTDEASWVVSLMDLGIVLGSLPAGWAADRWGRRPVLLSCAPMFVASWLLVLAAQGPEFLYAARLLQGLASSVAMVVTAMYAGEVSDDGLRGANSAMVAMLLTLGTVVSYSVGPYVTYRAFAVSLLGVPALFVLCFCWAPESPYWLLVQGRRLEAEHALRYLRDAGSCPLRVCAEADRIEAGIMEASDAAARSSPSSASSGGLLASFRELLVVPGPDRAAFALVITLTSLQALSGSDPMTAYSAVTLPNGFVLGANEVVIFFGVVSTLSTGVGAVLMDRAGRRPLLIAFSALQFASLLASAVYYTLDERTTLDMSVPEWVWVPPAALVLYGVSYPIGLGCVPNTLQVELFSTRVKGVALPAILVSFNALTFLVSKLYQVVWDAWGKDVAFWFFTADCLLAVVVATALLKETKGKSFPEIQDLLDSRRKRRSAPTWPS</sequence>
<evidence type="ECO:0000256" key="3">
    <source>
        <dbReference type="ARBA" id="ARBA00022475"/>
    </source>
</evidence>
<dbReference type="PANTHER" id="PTHR48021">
    <property type="match status" value="1"/>
</dbReference>
<feature type="transmembrane region" description="Helical" evidence="9">
    <location>
        <begin position="500"/>
        <end position="519"/>
    </location>
</feature>